<dbReference type="InterPro" id="IPR020588">
    <property type="entry name" value="RecA_ATP-bd"/>
</dbReference>
<accession>A0A259TVW8</accession>
<feature type="binding site" evidence="11">
    <location>
        <begin position="109"/>
        <end position="116"/>
    </location>
    <ligand>
        <name>ATP</name>
        <dbReference type="ChEBI" id="CHEBI:30616"/>
    </ligand>
</feature>
<evidence type="ECO:0000256" key="4">
    <source>
        <dbReference type="ARBA" id="ARBA00022771"/>
    </source>
</evidence>
<comment type="function">
    <text evidence="11">Plays a role in repairing double-strand DNA breaks, probably involving stabilizing or processing branched DNA or blocked replication forks.</text>
</comment>
<dbReference type="CDD" id="cd01121">
    <property type="entry name" value="RadA_SMS_N"/>
    <property type="match status" value="1"/>
</dbReference>
<evidence type="ECO:0000256" key="2">
    <source>
        <dbReference type="ARBA" id="ARBA00022741"/>
    </source>
</evidence>
<keyword evidence="17" id="KW-1185">Reference proteome</keyword>
<evidence type="ECO:0000256" key="9">
    <source>
        <dbReference type="ARBA" id="ARBA00023125"/>
    </source>
</evidence>
<dbReference type="OrthoDB" id="9803906at2"/>
<dbReference type="SUPFAM" id="SSF52540">
    <property type="entry name" value="P-loop containing nucleoside triphosphate hydrolases"/>
    <property type="match status" value="1"/>
</dbReference>
<organism evidence="16 17">
    <name type="scientific">Rubricoccus marinus</name>
    <dbReference type="NCBI Taxonomy" id="716817"/>
    <lineage>
        <taxon>Bacteria</taxon>
        <taxon>Pseudomonadati</taxon>
        <taxon>Rhodothermota</taxon>
        <taxon>Rhodothermia</taxon>
        <taxon>Rhodothermales</taxon>
        <taxon>Rubricoccaceae</taxon>
        <taxon>Rubricoccus</taxon>
    </lineage>
</organism>
<dbReference type="GO" id="GO:0005524">
    <property type="term" value="F:ATP binding"/>
    <property type="evidence" value="ECO:0007669"/>
    <property type="project" value="UniProtKB-UniRule"/>
</dbReference>
<comment type="similarity">
    <text evidence="11 13">Belongs to the RecA family. RadA subfamily.</text>
</comment>
<dbReference type="AlphaFoldDB" id="A0A259TVW8"/>
<dbReference type="PRINTS" id="PR01874">
    <property type="entry name" value="DNAREPAIRADA"/>
</dbReference>
<dbReference type="Pfam" id="PF18073">
    <property type="entry name" value="Zn_ribbon_LapB"/>
    <property type="match status" value="1"/>
</dbReference>
<dbReference type="GO" id="GO:0008270">
    <property type="term" value="F:zinc ion binding"/>
    <property type="evidence" value="ECO:0007669"/>
    <property type="project" value="UniProtKB-KW"/>
</dbReference>
<keyword evidence="6 13" id="KW-0862">Zinc</keyword>
<evidence type="ECO:0000256" key="8">
    <source>
        <dbReference type="ARBA" id="ARBA00023016"/>
    </source>
</evidence>
<keyword evidence="5" id="KW-0378">Hydrolase</keyword>
<feature type="region of interest" description="Disordered" evidence="14">
    <location>
        <begin position="47"/>
        <end position="67"/>
    </location>
</feature>
<evidence type="ECO:0000313" key="17">
    <source>
        <dbReference type="Proteomes" id="UP000216446"/>
    </source>
</evidence>
<dbReference type="PANTHER" id="PTHR32472:SF10">
    <property type="entry name" value="DNA REPAIR PROTEIN RADA-LIKE PROTEIN"/>
    <property type="match status" value="1"/>
</dbReference>
<dbReference type="EMBL" id="MQWB01000001">
    <property type="protein sequence ID" value="OZC01861.1"/>
    <property type="molecule type" value="Genomic_DNA"/>
</dbReference>
<dbReference type="InterPro" id="IPR020568">
    <property type="entry name" value="Ribosomal_Su5_D2-typ_SF"/>
</dbReference>
<dbReference type="HAMAP" id="MF_01498">
    <property type="entry name" value="RadA_bact"/>
    <property type="match status" value="1"/>
</dbReference>
<keyword evidence="7 11" id="KW-0067">ATP-binding</keyword>
<dbReference type="InterPro" id="IPR004504">
    <property type="entry name" value="DNA_repair_RadA"/>
</dbReference>
<keyword evidence="4 13" id="KW-0863">Zinc-finger</keyword>
<evidence type="ECO:0000256" key="7">
    <source>
        <dbReference type="ARBA" id="ARBA00022840"/>
    </source>
</evidence>
<dbReference type="SUPFAM" id="SSF54211">
    <property type="entry name" value="Ribosomal protein S5 domain 2-like"/>
    <property type="match status" value="1"/>
</dbReference>
<dbReference type="InterPro" id="IPR014721">
    <property type="entry name" value="Ribsml_uS5_D2-typ_fold_subgr"/>
</dbReference>
<name>A0A259TVW8_9BACT</name>
<sequence length="467" mass="49836">MAKAKTHYVCQDCGHESLRWQGQCPGCREWNTLVEEAQPQEIKAKVMRAASGGGTSSGARMRGAYGETRPQRISDVKMSERPRLVSGVGELDRVMGGGAMVGGLTLVAGEPGIGKSTLMTELGRQFGARGEVVLYVTGEESPQQVKLRAERMGVSADGLLLFAETNVEAIVAAAYDHQPAVMIIDSIQTVWRPDLTSAPGSVTQVRESTAALLAVTKSLPTTTFLVGHVTKGGQIAGPRVLEHMVDTVLHFEGDRHHAYRVLRAVKNRFGPAHEMGVFEMREQGLVEVGNPSALFLAERQFGASGSAVVATTEGTRPLLVEVQALVASTSYANPQRTTTGFDSKKLQVLLAVLEKREGIRMNQHDVFVNVAGGVRLDEPAVDLGVALAIASSARDVPLDSSTVVFGEVGLGGEIRAVSRVEARLAEAKQMGFEAAMLPKANMRGLKAPKGIKLVPVSRLKEAIDLVA</sequence>
<evidence type="ECO:0000256" key="14">
    <source>
        <dbReference type="SAM" id="MobiDB-lite"/>
    </source>
</evidence>
<keyword evidence="1 11" id="KW-0479">Metal-binding</keyword>
<evidence type="ECO:0000256" key="12">
    <source>
        <dbReference type="NCBIfam" id="TIGR00416"/>
    </source>
</evidence>
<dbReference type="FunCoup" id="A0A259TVW8">
    <property type="interactions" value="337"/>
</dbReference>
<evidence type="ECO:0000256" key="11">
    <source>
        <dbReference type="HAMAP-Rule" id="MF_01498"/>
    </source>
</evidence>
<gene>
    <name evidence="11" type="primary">radA</name>
    <name evidence="16" type="ORF">BSZ36_01970</name>
</gene>
<keyword evidence="3 11" id="KW-0227">DNA damage</keyword>
<evidence type="ECO:0000256" key="10">
    <source>
        <dbReference type="ARBA" id="ARBA00023204"/>
    </source>
</evidence>
<dbReference type="NCBIfam" id="TIGR00416">
    <property type="entry name" value="sms"/>
    <property type="match status" value="1"/>
</dbReference>
<dbReference type="PROSITE" id="PS50162">
    <property type="entry name" value="RECA_2"/>
    <property type="match status" value="1"/>
</dbReference>
<dbReference type="GO" id="GO:0140664">
    <property type="term" value="F:ATP-dependent DNA damage sensor activity"/>
    <property type="evidence" value="ECO:0007669"/>
    <property type="project" value="InterPro"/>
</dbReference>
<dbReference type="InterPro" id="IPR027417">
    <property type="entry name" value="P-loop_NTPase"/>
</dbReference>
<dbReference type="Proteomes" id="UP000216446">
    <property type="component" value="Unassembled WGS sequence"/>
</dbReference>
<dbReference type="FunFam" id="3.40.50.300:FF:000050">
    <property type="entry name" value="DNA repair protein RadA"/>
    <property type="match status" value="1"/>
</dbReference>
<dbReference type="GO" id="GO:0003684">
    <property type="term" value="F:damaged DNA binding"/>
    <property type="evidence" value="ECO:0007669"/>
    <property type="project" value="InterPro"/>
</dbReference>
<keyword evidence="10 11" id="KW-0234">DNA repair</keyword>
<dbReference type="Pfam" id="PF13481">
    <property type="entry name" value="AAA_25"/>
    <property type="match status" value="1"/>
</dbReference>
<dbReference type="Pfam" id="PF13541">
    <property type="entry name" value="ChlI"/>
    <property type="match status" value="1"/>
</dbReference>
<evidence type="ECO:0000256" key="3">
    <source>
        <dbReference type="ARBA" id="ARBA00022763"/>
    </source>
</evidence>
<dbReference type="InParanoid" id="A0A259TVW8"/>
<evidence type="ECO:0000256" key="6">
    <source>
        <dbReference type="ARBA" id="ARBA00022833"/>
    </source>
</evidence>
<protein>
    <recommendedName>
        <fullName evidence="11 12">DNA repair protein RadA</fullName>
    </recommendedName>
</protein>
<feature type="region of interest" description="Lon-protease-like" evidence="11">
    <location>
        <begin position="365"/>
        <end position="467"/>
    </location>
</feature>
<keyword evidence="9 11" id="KW-0238">DNA-binding</keyword>
<evidence type="ECO:0000256" key="5">
    <source>
        <dbReference type="ARBA" id="ARBA00022801"/>
    </source>
</evidence>
<reference evidence="16 17" key="1">
    <citation type="submission" date="2016-11" db="EMBL/GenBank/DDBJ databases">
        <title>Study of marine rhodopsin-containing bacteria.</title>
        <authorList>
            <person name="Yoshizawa S."/>
            <person name="Kumagai Y."/>
            <person name="Kogure K."/>
        </authorList>
    </citation>
    <scope>NUCLEOTIDE SEQUENCE [LARGE SCALE GENOMIC DNA]</scope>
    <source>
        <strain evidence="16 17">SG-29</strain>
    </source>
</reference>
<evidence type="ECO:0000313" key="16">
    <source>
        <dbReference type="EMBL" id="OZC01861.1"/>
    </source>
</evidence>
<dbReference type="Gene3D" id="3.30.230.10">
    <property type="match status" value="1"/>
</dbReference>
<dbReference type="InterPro" id="IPR041166">
    <property type="entry name" value="Rubredoxin_2"/>
</dbReference>
<comment type="domain">
    <text evidence="11">The middle region has homology to RecA with ATPase motifs including the RadA KNRFG motif, while the C-terminus is homologous to Lon protease.</text>
</comment>
<keyword evidence="2 11" id="KW-0547">Nucleotide-binding</keyword>
<dbReference type="PANTHER" id="PTHR32472">
    <property type="entry name" value="DNA REPAIR PROTEIN RADA"/>
    <property type="match status" value="1"/>
</dbReference>
<comment type="function">
    <text evidence="13">DNA-dependent ATPase involved in processing of recombination intermediates, plays a role in repairing DNA breaks. Stimulates the branch migration of RecA-mediated strand transfer reactions, allowing the 3' invading strand to extend heteroduplex DNA faster. Binds ssDNA in the presence of ADP but not other nucleotides, has ATPase activity that is stimulated by ssDNA and various branched DNA structures, but inhibited by SSB. Does not have RecA's homology-searching function.</text>
</comment>
<dbReference type="GO" id="GO:0005829">
    <property type="term" value="C:cytosol"/>
    <property type="evidence" value="ECO:0007669"/>
    <property type="project" value="TreeGrafter"/>
</dbReference>
<evidence type="ECO:0000259" key="15">
    <source>
        <dbReference type="PROSITE" id="PS50162"/>
    </source>
</evidence>
<evidence type="ECO:0000256" key="1">
    <source>
        <dbReference type="ARBA" id="ARBA00022723"/>
    </source>
</evidence>
<dbReference type="RefSeq" id="WP_094545480.1">
    <property type="nucleotide sequence ID" value="NZ_MQWB01000001.1"/>
</dbReference>
<keyword evidence="8 11" id="KW-0346">Stress response</keyword>
<feature type="domain" description="RecA family profile 1" evidence="15">
    <location>
        <begin position="80"/>
        <end position="229"/>
    </location>
</feature>
<feature type="short sequence motif" description="RadA KNRFG motif" evidence="11">
    <location>
        <begin position="266"/>
        <end position="270"/>
    </location>
</feature>
<dbReference type="GO" id="GO:0000725">
    <property type="term" value="P:recombinational repair"/>
    <property type="evidence" value="ECO:0007669"/>
    <property type="project" value="UniProtKB-UniRule"/>
</dbReference>
<dbReference type="GO" id="GO:0016787">
    <property type="term" value="F:hydrolase activity"/>
    <property type="evidence" value="ECO:0007669"/>
    <property type="project" value="UniProtKB-KW"/>
</dbReference>
<evidence type="ECO:0000256" key="13">
    <source>
        <dbReference type="RuleBase" id="RU003555"/>
    </source>
</evidence>
<comment type="caution">
    <text evidence="16">The sequence shown here is derived from an EMBL/GenBank/DDBJ whole genome shotgun (WGS) entry which is preliminary data.</text>
</comment>
<proteinExistence type="inferred from homology"/>
<dbReference type="SMART" id="SM00382">
    <property type="entry name" value="AAA"/>
    <property type="match status" value="1"/>
</dbReference>
<dbReference type="InterPro" id="IPR003593">
    <property type="entry name" value="AAA+_ATPase"/>
</dbReference>
<dbReference type="Gene3D" id="3.40.50.300">
    <property type="entry name" value="P-loop containing nucleotide triphosphate hydrolases"/>
    <property type="match status" value="1"/>
</dbReference>